<dbReference type="SMART" id="SM00490">
    <property type="entry name" value="HELICc"/>
    <property type="match status" value="1"/>
</dbReference>
<dbReference type="Proteomes" id="UP000023152">
    <property type="component" value="Unassembled WGS sequence"/>
</dbReference>
<evidence type="ECO:0000259" key="10">
    <source>
        <dbReference type="PROSITE" id="PS51194"/>
    </source>
</evidence>
<evidence type="ECO:0000313" key="12">
    <source>
        <dbReference type="EMBL" id="ETO14390.1"/>
    </source>
</evidence>
<dbReference type="GO" id="GO:0016787">
    <property type="term" value="F:hydrolase activity"/>
    <property type="evidence" value="ECO:0007669"/>
    <property type="project" value="UniProtKB-KW"/>
</dbReference>
<organism evidence="12 13">
    <name type="scientific">Reticulomyxa filosa</name>
    <dbReference type="NCBI Taxonomy" id="46433"/>
    <lineage>
        <taxon>Eukaryota</taxon>
        <taxon>Sar</taxon>
        <taxon>Rhizaria</taxon>
        <taxon>Retaria</taxon>
        <taxon>Foraminifera</taxon>
        <taxon>Monothalamids</taxon>
        <taxon>Reticulomyxidae</taxon>
        <taxon>Reticulomyxa</taxon>
    </lineage>
</organism>
<name>X6MMU9_RETFI</name>
<evidence type="ECO:0000256" key="6">
    <source>
        <dbReference type="RuleBase" id="RU000492"/>
    </source>
</evidence>
<dbReference type="SMART" id="SM00487">
    <property type="entry name" value="DEXDc"/>
    <property type="match status" value="1"/>
</dbReference>
<dbReference type="CDD" id="cd18787">
    <property type="entry name" value="SF2_C_DEAD"/>
    <property type="match status" value="1"/>
</dbReference>
<dbReference type="InterPro" id="IPR014014">
    <property type="entry name" value="RNA_helicase_DEAD_Q_motif"/>
</dbReference>
<accession>X6MMU9</accession>
<dbReference type="CDD" id="cd17947">
    <property type="entry name" value="DEADc_DDX27"/>
    <property type="match status" value="1"/>
</dbReference>
<feature type="domain" description="Helicase C-terminal" evidence="10">
    <location>
        <begin position="356"/>
        <end position="504"/>
    </location>
</feature>
<evidence type="ECO:0000313" key="13">
    <source>
        <dbReference type="Proteomes" id="UP000023152"/>
    </source>
</evidence>
<dbReference type="InterPro" id="IPR027417">
    <property type="entry name" value="P-loop_NTPase"/>
</dbReference>
<keyword evidence="4 6" id="KW-0067">ATP-binding</keyword>
<dbReference type="PANTHER" id="PTHR47959">
    <property type="entry name" value="ATP-DEPENDENT RNA HELICASE RHLE-RELATED"/>
    <property type="match status" value="1"/>
</dbReference>
<keyword evidence="3 6" id="KW-0347">Helicase</keyword>
<dbReference type="PROSITE" id="PS51192">
    <property type="entry name" value="HELICASE_ATP_BIND_1"/>
    <property type="match status" value="1"/>
</dbReference>
<dbReference type="EMBL" id="ASPP01020061">
    <property type="protein sequence ID" value="ETO14390.1"/>
    <property type="molecule type" value="Genomic_DNA"/>
</dbReference>
<dbReference type="InterPro" id="IPR050079">
    <property type="entry name" value="DEAD_box_RNA_helicase"/>
</dbReference>
<dbReference type="SUPFAM" id="SSF52540">
    <property type="entry name" value="P-loop containing nucleoside triphosphate hydrolases"/>
    <property type="match status" value="2"/>
</dbReference>
<dbReference type="GO" id="GO:0003676">
    <property type="term" value="F:nucleic acid binding"/>
    <property type="evidence" value="ECO:0007669"/>
    <property type="project" value="InterPro"/>
</dbReference>
<feature type="short sequence motif" description="Q motif" evidence="5">
    <location>
        <begin position="51"/>
        <end position="79"/>
    </location>
</feature>
<gene>
    <name evidence="12" type="ORF">RFI_22980</name>
</gene>
<evidence type="ECO:0000256" key="8">
    <source>
        <dbReference type="SAM" id="MobiDB-lite"/>
    </source>
</evidence>
<sequence>MLNNLQYAYFCEKKWSTDKCNLIYSERSVCMYTEENVTVAMPEDETDENGIDFMSLKVSRVILKAIYDLGWKVPTPVQVKSIPPALAGKDLFINAVTGSGKTAAFMIPVLERLLFTFVITYIHMHIYITYTYITDRTIATRVLVVTPTRELAAQCMQMTNQLSKYAPVTVTLVVGGLDTQTQEISLRRKPDIVICTPGRMIDLVRNSRGVTLDDVEILVLDEADRLLDMGFLSEIEELVSHLPKERQTMLLSATLTDDVYNLAKFSLTEPDKIAVDPSLCLANKLSQVKMATHYIYIYIYTYIHMHIKYKCMKEKLKMLFCSLLLERGGSLACLQIGICSHLSRPREIALCNAFGIMPETFHIVVIVFCRTKKETHLLRLMFGLMGLKAAELHGNMSQLDRLDALKAFREREVDYLLCTDVAARGIDIEGVQTVINIEFPTNIKTYIHRVGRTARAGCNGHAVTLVGEQRKKLLKTLINSSSKQNDLKLRTINPEFVYWCNEQILDMKITCKNIISEEQSEREMRISTILLNKSQNMLSHANEIFNKPKKNDALFGDLGEEYANEMKEKINRRIEETLLRKKQLESGLTAREIKQQEKRQFEQMSKLEKERFYKKKQEKLEKQQKKKEINLSKKLASQAMIEQKKLRMTKKENKLNNQKSQKNRKRKYSEVTQTDRLAGESSREIRTLENMNKEKNLLVRKKVAKPIQKKDFKLTQQHLLKIIDIVKNLKIVFGFNKSVENHKNRLCIFESYKKNQCFVLVLKDENITHFIQKMLILFKKQILNKCSYIDFLAVACT</sequence>
<proteinExistence type="inferred from homology"/>
<evidence type="ECO:0000256" key="1">
    <source>
        <dbReference type="ARBA" id="ARBA00022741"/>
    </source>
</evidence>
<dbReference type="Pfam" id="PF00270">
    <property type="entry name" value="DEAD"/>
    <property type="match status" value="1"/>
</dbReference>
<evidence type="ECO:0000256" key="5">
    <source>
        <dbReference type="PROSITE-ProRule" id="PRU00552"/>
    </source>
</evidence>
<dbReference type="PROSITE" id="PS51195">
    <property type="entry name" value="Q_MOTIF"/>
    <property type="match status" value="1"/>
</dbReference>
<dbReference type="InterPro" id="IPR000629">
    <property type="entry name" value="RNA-helicase_DEAD-box_CS"/>
</dbReference>
<evidence type="ECO:0000256" key="2">
    <source>
        <dbReference type="ARBA" id="ARBA00022801"/>
    </source>
</evidence>
<evidence type="ECO:0000256" key="3">
    <source>
        <dbReference type="ARBA" id="ARBA00022806"/>
    </source>
</evidence>
<dbReference type="OrthoDB" id="10259843at2759"/>
<evidence type="ECO:0000256" key="4">
    <source>
        <dbReference type="ARBA" id="ARBA00022840"/>
    </source>
</evidence>
<dbReference type="InterPro" id="IPR011545">
    <property type="entry name" value="DEAD/DEAH_box_helicase_dom"/>
</dbReference>
<evidence type="ECO:0000259" key="9">
    <source>
        <dbReference type="PROSITE" id="PS51192"/>
    </source>
</evidence>
<comment type="caution">
    <text evidence="12">The sequence shown here is derived from an EMBL/GenBank/DDBJ whole genome shotgun (WGS) entry which is preliminary data.</text>
</comment>
<dbReference type="AlphaFoldDB" id="X6MMU9"/>
<dbReference type="InterPro" id="IPR001650">
    <property type="entry name" value="Helicase_C-like"/>
</dbReference>
<dbReference type="InterPro" id="IPR014001">
    <property type="entry name" value="Helicase_ATP-bd"/>
</dbReference>
<keyword evidence="2 6" id="KW-0378">Hydrolase</keyword>
<dbReference type="PROSITE" id="PS00039">
    <property type="entry name" value="DEAD_ATP_HELICASE"/>
    <property type="match status" value="1"/>
</dbReference>
<dbReference type="PROSITE" id="PS51194">
    <property type="entry name" value="HELICASE_CTER"/>
    <property type="match status" value="1"/>
</dbReference>
<dbReference type="GO" id="GO:0003724">
    <property type="term" value="F:RNA helicase activity"/>
    <property type="evidence" value="ECO:0007669"/>
    <property type="project" value="InterPro"/>
</dbReference>
<dbReference type="GO" id="GO:0005524">
    <property type="term" value="F:ATP binding"/>
    <property type="evidence" value="ECO:0007669"/>
    <property type="project" value="UniProtKB-KW"/>
</dbReference>
<protein>
    <submittedName>
        <fullName evidence="12">DEAD/DEAH box helicase</fullName>
    </submittedName>
</protein>
<evidence type="ECO:0000259" key="11">
    <source>
        <dbReference type="PROSITE" id="PS51195"/>
    </source>
</evidence>
<comment type="similarity">
    <text evidence="6">Belongs to the DEAD box helicase family.</text>
</comment>
<reference evidence="12 13" key="1">
    <citation type="journal article" date="2013" name="Curr. Biol.">
        <title>The Genome of the Foraminiferan Reticulomyxa filosa.</title>
        <authorList>
            <person name="Glockner G."/>
            <person name="Hulsmann N."/>
            <person name="Schleicher M."/>
            <person name="Noegel A.A."/>
            <person name="Eichinger L."/>
            <person name="Gallinger C."/>
            <person name="Pawlowski J."/>
            <person name="Sierra R."/>
            <person name="Euteneuer U."/>
            <person name="Pillet L."/>
            <person name="Moustafa A."/>
            <person name="Platzer M."/>
            <person name="Groth M."/>
            <person name="Szafranski K."/>
            <person name="Schliwa M."/>
        </authorList>
    </citation>
    <scope>NUCLEOTIDE SEQUENCE [LARGE SCALE GENOMIC DNA]</scope>
</reference>
<evidence type="ECO:0000256" key="7">
    <source>
        <dbReference type="SAM" id="Coils"/>
    </source>
</evidence>
<feature type="domain" description="DEAD-box RNA helicase Q" evidence="11">
    <location>
        <begin position="51"/>
        <end position="79"/>
    </location>
</feature>
<dbReference type="PANTHER" id="PTHR47959:SF1">
    <property type="entry name" value="ATP-DEPENDENT RNA HELICASE DBPA"/>
    <property type="match status" value="1"/>
</dbReference>
<feature type="region of interest" description="Disordered" evidence="8">
    <location>
        <begin position="645"/>
        <end position="676"/>
    </location>
</feature>
<feature type="domain" description="Helicase ATP-binding" evidence="9">
    <location>
        <begin position="82"/>
        <end position="273"/>
    </location>
</feature>
<feature type="non-terminal residue" evidence="12">
    <location>
        <position position="797"/>
    </location>
</feature>
<dbReference type="Pfam" id="PF00271">
    <property type="entry name" value="Helicase_C"/>
    <property type="match status" value="1"/>
</dbReference>
<dbReference type="GO" id="GO:0005829">
    <property type="term" value="C:cytosol"/>
    <property type="evidence" value="ECO:0007669"/>
    <property type="project" value="TreeGrafter"/>
</dbReference>
<keyword evidence="7" id="KW-0175">Coiled coil</keyword>
<dbReference type="Gene3D" id="3.40.50.300">
    <property type="entry name" value="P-loop containing nucleotide triphosphate hydrolases"/>
    <property type="match status" value="2"/>
</dbReference>
<feature type="coiled-coil region" evidence="7">
    <location>
        <begin position="567"/>
        <end position="610"/>
    </location>
</feature>
<keyword evidence="13" id="KW-1185">Reference proteome</keyword>
<keyword evidence="1 6" id="KW-0547">Nucleotide-binding</keyword>
<feature type="compositionally biased region" description="Basic and acidic residues" evidence="8">
    <location>
        <begin position="645"/>
        <end position="654"/>
    </location>
</feature>